<accession>A0A6H1NWI9</accession>
<dbReference type="EMBL" id="CP051128">
    <property type="protein sequence ID" value="QIZ05664.1"/>
    <property type="molecule type" value="Genomic_DNA"/>
</dbReference>
<feature type="signal peptide" evidence="5">
    <location>
        <begin position="1"/>
        <end position="20"/>
    </location>
</feature>
<comment type="similarity">
    <text evidence="1">Belongs to the peptidase C40 family.</text>
</comment>
<dbReference type="AlphaFoldDB" id="A0A6H1NWI9"/>
<sequence length="150" mass="16576">MLKKFIVAFVIIVSCGSLFANMGDKAEAAYYNTKAVAVAKSKLGVPYRWGGMSPSGFDCSGLIKYSYAKSGRTLNRTAAQMFYGNGYRIYNYIQPGDLMFFAPTKASRPTHVAMYIGNGKMIMSSSSKGVMITSTNNPYWHPRYIGTKRV</sequence>
<dbReference type="InterPro" id="IPR000064">
    <property type="entry name" value="NLP_P60_dom"/>
</dbReference>
<dbReference type="Proteomes" id="UP000501868">
    <property type="component" value="Chromosome"/>
</dbReference>
<keyword evidence="2" id="KW-0645">Protease</keyword>
<dbReference type="Gene3D" id="3.90.1720.10">
    <property type="entry name" value="endopeptidase domain like (from Nostoc punctiforme)"/>
    <property type="match status" value="1"/>
</dbReference>
<name>A0A6H1NWI9_PRIMG</name>
<dbReference type="PROSITE" id="PS51257">
    <property type="entry name" value="PROKAR_LIPOPROTEIN"/>
    <property type="match status" value="1"/>
</dbReference>
<evidence type="ECO:0000256" key="1">
    <source>
        <dbReference type="ARBA" id="ARBA00007074"/>
    </source>
</evidence>
<dbReference type="PANTHER" id="PTHR47053">
    <property type="entry name" value="MUREIN DD-ENDOPEPTIDASE MEPH-RELATED"/>
    <property type="match status" value="1"/>
</dbReference>
<organism evidence="7 8">
    <name type="scientific">Priestia megaterium</name>
    <name type="common">Bacillus megaterium</name>
    <dbReference type="NCBI Taxonomy" id="1404"/>
    <lineage>
        <taxon>Bacteria</taxon>
        <taxon>Bacillati</taxon>
        <taxon>Bacillota</taxon>
        <taxon>Bacilli</taxon>
        <taxon>Bacillales</taxon>
        <taxon>Bacillaceae</taxon>
        <taxon>Priestia</taxon>
    </lineage>
</organism>
<dbReference type="GO" id="GO:0008234">
    <property type="term" value="F:cysteine-type peptidase activity"/>
    <property type="evidence" value="ECO:0007669"/>
    <property type="project" value="UniProtKB-KW"/>
</dbReference>
<evidence type="ECO:0000313" key="7">
    <source>
        <dbReference type="EMBL" id="QIZ05664.1"/>
    </source>
</evidence>
<evidence type="ECO:0000256" key="4">
    <source>
        <dbReference type="ARBA" id="ARBA00022807"/>
    </source>
</evidence>
<keyword evidence="4" id="KW-0788">Thiol protease</keyword>
<evidence type="ECO:0000256" key="2">
    <source>
        <dbReference type="ARBA" id="ARBA00022670"/>
    </source>
</evidence>
<dbReference type="GO" id="GO:0006508">
    <property type="term" value="P:proteolysis"/>
    <property type="evidence" value="ECO:0007669"/>
    <property type="project" value="UniProtKB-KW"/>
</dbReference>
<dbReference type="PANTHER" id="PTHR47053:SF1">
    <property type="entry name" value="MUREIN DD-ENDOPEPTIDASE MEPH-RELATED"/>
    <property type="match status" value="1"/>
</dbReference>
<reference evidence="7 8" key="1">
    <citation type="submission" date="2020-04" db="EMBL/GenBank/DDBJ databases">
        <title>Genome-Wide Identification of 5-Methylcytosine Sites in Bacterial Genomes By High-Throughput Sequencing of MspJI Restriction Fragments.</title>
        <authorList>
            <person name="Wu V."/>
        </authorList>
    </citation>
    <scope>NUCLEOTIDE SEQUENCE [LARGE SCALE GENOMIC DNA]</scope>
    <source>
        <strain evidence="7 8">S2</strain>
    </source>
</reference>
<evidence type="ECO:0000313" key="8">
    <source>
        <dbReference type="Proteomes" id="UP000501868"/>
    </source>
</evidence>
<proteinExistence type="inferred from homology"/>
<dbReference type="InterPro" id="IPR051202">
    <property type="entry name" value="Peptidase_C40"/>
</dbReference>
<dbReference type="PROSITE" id="PS51935">
    <property type="entry name" value="NLPC_P60"/>
    <property type="match status" value="1"/>
</dbReference>
<reference evidence="7 8" key="2">
    <citation type="submission" date="2020-04" db="EMBL/GenBank/DDBJ databases">
        <authorList>
            <person name="Fomenkov A."/>
            <person name="Anton B.P."/>
            <person name="Roberts R.J."/>
        </authorList>
    </citation>
    <scope>NUCLEOTIDE SEQUENCE [LARGE SCALE GENOMIC DNA]</scope>
    <source>
        <strain evidence="7 8">S2</strain>
    </source>
</reference>
<feature type="chain" id="PRO_5039627644" evidence="5">
    <location>
        <begin position="21"/>
        <end position="150"/>
    </location>
</feature>
<keyword evidence="5" id="KW-0732">Signal</keyword>
<evidence type="ECO:0000259" key="6">
    <source>
        <dbReference type="PROSITE" id="PS51935"/>
    </source>
</evidence>
<dbReference type="Pfam" id="PF00877">
    <property type="entry name" value="NLPC_P60"/>
    <property type="match status" value="1"/>
</dbReference>
<keyword evidence="3" id="KW-0378">Hydrolase</keyword>
<dbReference type="InterPro" id="IPR038765">
    <property type="entry name" value="Papain-like_cys_pep_sf"/>
</dbReference>
<evidence type="ECO:0000256" key="5">
    <source>
        <dbReference type="SAM" id="SignalP"/>
    </source>
</evidence>
<feature type="domain" description="NlpC/P60" evidence="6">
    <location>
        <begin position="29"/>
        <end position="150"/>
    </location>
</feature>
<protein>
    <submittedName>
        <fullName evidence="7">C40 family peptidase</fullName>
    </submittedName>
</protein>
<evidence type="ECO:0000256" key="3">
    <source>
        <dbReference type="ARBA" id="ARBA00022801"/>
    </source>
</evidence>
<gene>
    <name evidence="7" type="ORF">HFZ78_01990</name>
</gene>
<dbReference type="SUPFAM" id="SSF54001">
    <property type="entry name" value="Cysteine proteinases"/>
    <property type="match status" value="1"/>
</dbReference>